<dbReference type="RefSeq" id="WP_078111132.1">
    <property type="nucleotide sequence ID" value="NZ_CP065424.1"/>
</dbReference>
<dbReference type="InterPro" id="IPR029066">
    <property type="entry name" value="PLP-binding_barrel"/>
</dbReference>
<dbReference type="PANTHER" id="PTHR28004">
    <property type="entry name" value="ZGC:162816-RELATED"/>
    <property type="match status" value="1"/>
</dbReference>
<name>A0A8E2I5H0_9BACI</name>
<dbReference type="AlphaFoldDB" id="A0A8E2I5H0"/>
<dbReference type="PANTHER" id="PTHR28004:SF2">
    <property type="entry name" value="D-SERINE DEHYDRATASE"/>
    <property type="match status" value="1"/>
</dbReference>
<feature type="domain" description="Alanine racemase N-terminal" evidence="1">
    <location>
        <begin position="22"/>
        <end position="267"/>
    </location>
</feature>
<evidence type="ECO:0000313" key="3">
    <source>
        <dbReference type="Proteomes" id="UP000189761"/>
    </source>
</evidence>
<dbReference type="EMBL" id="MTLA01000318">
    <property type="protein sequence ID" value="OOP66420.1"/>
    <property type="molecule type" value="Genomic_DNA"/>
</dbReference>
<sequence>MSLYSQYEKAFSNIARPFAFLDLNHLDENILFVKEHLGDKHIRIATKSIRSVEVLNYIAQSFPTSSGWMTFSAKEILFLAKKGFDYFLMGYPILEREDVEQLIPYIREGKEIVWMVDSIETWEWLQKIGEENDIILLICLDINVSTSFPFIYFGTKRSPLTEENALKDLLEKGIKHKHTKVVGLMGYEAQIAGVGDKPHEKWKRGIIPLLKRSSRANISIWRKKAVEIIESYVGKLKFVNGGGSGSLLWTVEQKEVTEITVGSAFYFPALFDQHTSLPLKPAAGFGLRVTRKPEEGVIVCHGGGYTASGALSKDKLPKVYLPEGLEFLQNEGPGEVQTPLKATGFIPKIGDTVYFRHSKAGELCERFQELIVCRDDKLDGKFRTYRGEGECFL</sequence>
<dbReference type="Proteomes" id="UP000189761">
    <property type="component" value="Unassembled WGS sequence"/>
</dbReference>
<keyword evidence="3" id="KW-1185">Reference proteome</keyword>
<dbReference type="Gene3D" id="3.20.20.10">
    <property type="entry name" value="Alanine racemase"/>
    <property type="match status" value="1"/>
</dbReference>
<dbReference type="GO" id="GO:0008721">
    <property type="term" value="F:D-serine ammonia-lyase activity"/>
    <property type="evidence" value="ECO:0007669"/>
    <property type="project" value="TreeGrafter"/>
</dbReference>
<organism evidence="2 3">
    <name type="scientific">Heyndrickxia oleronia</name>
    <dbReference type="NCBI Taxonomy" id="38875"/>
    <lineage>
        <taxon>Bacteria</taxon>
        <taxon>Bacillati</taxon>
        <taxon>Bacillota</taxon>
        <taxon>Bacilli</taxon>
        <taxon>Bacillales</taxon>
        <taxon>Bacillaceae</taxon>
        <taxon>Heyndrickxia</taxon>
    </lineage>
</organism>
<dbReference type="InterPro" id="IPR051466">
    <property type="entry name" value="D-amino_acid_metab_enzyme"/>
</dbReference>
<evidence type="ECO:0000259" key="1">
    <source>
        <dbReference type="Pfam" id="PF01168"/>
    </source>
</evidence>
<dbReference type="GO" id="GO:0036088">
    <property type="term" value="P:D-serine catabolic process"/>
    <property type="evidence" value="ECO:0007669"/>
    <property type="project" value="TreeGrafter"/>
</dbReference>
<evidence type="ECO:0000313" key="2">
    <source>
        <dbReference type="EMBL" id="OOP66420.1"/>
    </source>
</evidence>
<dbReference type="InterPro" id="IPR001608">
    <property type="entry name" value="Ala_racemase_N"/>
</dbReference>
<dbReference type="Pfam" id="PF01168">
    <property type="entry name" value="Ala_racemase_N"/>
    <property type="match status" value="1"/>
</dbReference>
<dbReference type="SUPFAM" id="SSF51419">
    <property type="entry name" value="PLP-binding barrel"/>
    <property type="match status" value="1"/>
</dbReference>
<reference evidence="2 3" key="1">
    <citation type="submission" date="2017-01" db="EMBL/GenBank/DDBJ databases">
        <title>Draft genome sequence of Bacillus oleronius.</title>
        <authorList>
            <person name="Allam M."/>
        </authorList>
    </citation>
    <scope>NUCLEOTIDE SEQUENCE [LARGE SCALE GENOMIC DNA]</scope>
    <source>
        <strain evidence="2 3">DSM 9356</strain>
    </source>
</reference>
<accession>A0A8E2I5H0</accession>
<comment type="caution">
    <text evidence="2">The sequence shown here is derived from an EMBL/GenBank/DDBJ whole genome shotgun (WGS) entry which is preliminary data.</text>
</comment>
<proteinExistence type="predicted"/>
<gene>
    <name evidence="2" type="ORF">BWZ43_21105</name>
</gene>
<protein>
    <recommendedName>
        <fullName evidence="1">Alanine racemase N-terminal domain-containing protein</fullName>
    </recommendedName>
</protein>